<evidence type="ECO:0000256" key="3">
    <source>
        <dbReference type="ARBA" id="ARBA00022475"/>
    </source>
</evidence>
<reference evidence="7 8" key="1">
    <citation type="submission" date="2019-01" db="EMBL/GenBank/DDBJ databases">
        <title>Nocardioides guangzhouensis sp. nov., an actinobacterium isolated from soil.</title>
        <authorList>
            <person name="Fu Y."/>
            <person name="Cai Y."/>
            <person name="Lin Z."/>
            <person name="Chen P."/>
        </authorList>
    </citation>
    <scope>NUCLEOTIDE SEQUENCE [LARGE SCALE GENOMIC DNA]</scope>
    <source>
        <strain evidence="7 8">130</strain>
    </source>
</reference>
<dbReference type="PANTHER" id="PTHR37316:SF3">
    <property type="entry name" value="TEICHOIC ACID GLYCEROL-PHOSPHATE TRANSFERASE"/>
    <property type="match status" value="1"/>
</dbReference>
<evidence type="ECO:0008006" key="9">
    <source>
        <dbReference type="Google" id="ProtNLM"/>
    </source>
</evidence>
<keyword evidence="5" id="KW-0777">Teichoic acid biosynthesis</keyword>
<dbReference type="GO" id="GO:0047355">
    <property type="term" value="F:CDP-glycerol glycerophosphotransferase activity"/>
    <property type="evidence" value="ECO:0007669"/>
    <property type="project" value="InterPro"/>
</dbReference>
<evidence type="ECO:0000256" key="1">
    <source>
        <dbReference type="ARBA" id="ARBA00004202"/>
    </source>
</evidence>
<name>A0A4Q4ZKI9_9ACTN</name>
<dbReference type="GO" id="GO:0019350">
    <property type="term" value="P:teichoic acid biosynthetic process"/>
    <property type="evidence" value="ECO:0007669"/>
    <property type="project" value="UniProtKB-KW"/>
</dbReference>
<sequence>MVGPRQAGRLADCLDSLPSGAEVLVAPWGDDPPPVLDGRGARVLRPASTGNDARNAGVTGAHRDLVLLVDATQRVDAGAVEDLATRLTASPDPVVAGRGAASDASRLLWRRGSVPTFDPAHGRFPHAALPDTPPAADLTVVGHDAGPWATPFGTVPPVAGEVADLARLVAARPDAPWLADLLDSVGGAFLDDLEHADPTDVAALADALRRVPVAVLADLGVEDRLRLWLVAHGHHEAMSRLTVDRWFTRGQLPTRVEDGTVLAELPVPGVDVPSDVLAMPVRLEASLRRAVPVAGGWGLTVFASVRWVDLAEHAPTVTARAVHASGHEVALPVTPAPDPAATRHLGTAFQNHDSGAVRVDLPVAALDRAGRWRVEVTLDVAGLMLAGPLTDRDERGSAGVLADSPDAPARLSWDPAEGLVVEAGAGPGAASRPAAPYAVSVEVGDDLVVRVAEGPVGELDLCLGARRVPATLEREPEGTVAARFPLVVDDWGLGSRALPAGTWHVTWRPRGPVAGRGGELALSPGLVARTPYDLDAPDHRARLLRGLRGQLLLQLQPPLADDELGPWAQQRLRSAYVVTDRPVDPGLALFSSYAGTGATDSPRAILEELRHRHPDVRTRWVVADRSVLPPPGVEPVLLRSRAWYDALATAGTVVSNVETDRFFRTRPGQRLVQTFHGYPSKSMGLDLWRSKNHSPLRLALQLANTAGNWTVALTPTPAMDVHYREQYAYEGTILNRGYPRDDALVGPGAAERRAAARARLGLHDDQVAVLHAPTWRDDVATNFRAAPMVTHLDVPRAARALGDGHVLLLRGHRFHEPGRTGAGARVLDVTTYPEVNDLVLAADAAVLDYTSMRFDLALTGTPMVFLVPDLDRYSGTGRGFLYPFTDSAPGPLVATTDEAVTLLRDLPALRTAYADDLARFNATYNADQDGHAAARVVEHLWG</sequence>
<evidence type="ECO:0000256" key="2">
    <source>
        <dbReference type="ARBA" id="ARBA00010488"/>
    </source>
</evidence>
<evidence type="ECO:0000313" key="7">
    <source>
        <dbReference type="EMBL" id="RYP88026.1"/>
    </source>
</evidence>
<dbReference type="OrthoDB" id="8549922at2"/>
<accession>A0A4Q4ZKI9</accession>
<evidence type="ECO:0000256" key="5">
    <source>
        <dbReference type="ARBA" id="ARBA00022944"/>
    </source>
</evidence>
<evidence type="ECO:0000256" key="6">
    <source>
        <dbReference type="ARBA" id="ARBA00023136"/>
    </source>
</evidence>
<keyword evidence="8" id="KW-1185">Reference proteome</keyword>
<proteinExistence type="inferred from homology"/>
<keyword evidence="6" id="KW-0472">Membrane</keyword>
<dbReference type="Gene3D" id="3.40.50.11820">
    <property type="match status" value="1"/>
</dbReference>
<dbReference type="Proteomes" id="UP000295198">
    <property type="component" value="Unassembled WGS sequence"/>
</dbReference>
<dbReference type="InterPro" id="IPR043148">
    <property type="entry name" value="TagF_C"/>
</dbReference>
<gene>
    <name evidence="7" type="ORF">EKO23_04030</name>
</gene>
<dbReference type="EMBL" id="SDKM01000004">
    <property type="protein sequence ID" value="RYP88026.1"/>
    <property type="molecule type" value="Genomic_DNA"/>
</dbReference>
<dbReference type="InterPro" id="IPR051612">
    <property type="entry name" value="Teichoic_Acid_Biosynth"/>
</dbReference>
<organism evidence="7 8">
    <name type="scientific">Nocardioides guangzhouensis</name>
    <dbReference type="NCBI Taxonomy" id="2497878"/>
    <lineage>
        <taxon>Bacteria</taxon>
        <taxon>Bacillati</taxon>
        <taxon>Actinomycetota</taxon>
        <taxon>Actinomycetes</taxon>
        <taxon>Propionibacteriales</taxon>
        <taxon>Nocardioidaceae</taxon>
        <taxon>Nocardioides</taxon>
    </lineage>
</organism>
<dbReference type="Gene3D" id="3.40.50.12580">
    <property type="match status" value="1"/>
</dbReference>
<dbReference type="InterPro" id="IPR043149">
    <property type="entry name" value="TagF_N"/>
</dbReference>
<keyword evidence="3" id="KW-1003">Cell membrane</keyword>
<comment type="caution">
    <text evidence="7">The sequence shown here is derived from an EMBL/GenBank/DDBJ whole genome shotgun (WGS) entry which is preliminary data.</text>
</comment>
<keyword evidence="4" id="KW-0808">Transferase</keyword>
<dbReference type="SUPFAM" id="SSF53756">
    <property type="entry name" value="UDP-Glycosyltransferase/glycogen phosphorylase"/>
    <property type="match status" value="1"/>
</dbReference>
<dbReference type="RefSeq" id="WP_134714344.1">
    <property type="nucleotide sequence ID" value="NZ_SDKM01000004.1"/>
</dbReference>
<dbReference type="PANTHER" id="PTHR37316">
    <property type="entry name" value="TEICHOIC ACID GLYCEROL-PHOSPHATE PRIMASE"/>
    <property type="match status" value="1"/>
</dbReference>
<comment type="subcellular location">
    <subcellularLocation>
        <location evidence="1">Cell membrane</location>
        <topology evidence="1">Peripheral membrane protein</topology>
    </subcellularLocation>
</comment>
<protein>
    <recommendedName>
        <fullName evidence="9">Glycosyltransferase</fullName>
    </recommendedName>
</protein>
<evidence type="ECO:0000313" key="8">
    <source>
        <dbReference type="Proteomes" id="UP000295198"/>
    </source>
</evidence>
<dbReference type="AlphaFoldDB" id="A0A4Q4ZKI9"/>
<comment type="similarity">
    <text evidence="2">Belongs to the CDP-glycerol glycerophosphotransferase family.</text>
</comment>
<dbReference type="Pfam" id="PF04464">
    <property type="entry name" value="Glyphos_transf"/>
    <property type="match status" value="1"/>
</dbReference>
<dbReference type="GO" id="GO:0005886">
    <property type="term" value="C:plasma membrane"/>
    <property type="evidence" value="ECO:0007669"/>
    <property type="project" value="UniProtKB-SubCell"/>
</dbReference>
<dbReference type="InterPro" id="IPR007554">
    <property type="entry name" value="Glycerophosphate_synth"/>
</dbReference>
<evidence type="ECO:0000256" key="4">
    <source>
        <dbReference type="ARBA" id="ARBA00022679"/>
    </source>
</evidence>